<dbReference type="SUPFAM" id="SSF54427">
    <property type="entry name" value="NTF2-like"/>
    <property type="match status" value="1"/>
</dbReference>
<proteinExistence type="predicted"/>
<sequence>MTGCKSDKSEYDKMVEFGQKYTDAWNSNVPEKMASFYAEDGTLTVNNGTPAVGRKQLAETAKSYMEAFPDLELTMDSLTMGNGTYRYYWTFKGTHSGPNGTGNKVDFSGFEEWTMNDQGLVQKSIGTYDAEEYQKQLNGN</sequence>
<accession>A0A2K1DVU2</accession>
<evidence type="ECO:0008006" key="3">
    <source>
        <dbReference type="Google" id="ProtNLM"/>
    </source>
</evidence>
<dbReference type="Proteomes" id="UP000236641">
    <property type="component" value="Unassembled WGS sequence"/>
</dbReference>
<keyword evidence="2" id="KW-1185">Reference proteome</keyword>
<name>A0A2K1DVU2_9FLAO</name>
<organism evidence="1 2">
    <name type="scientific">Hanstruepera neustonica</name>
    <dbReference type="NCBI Taxonomy" id="1445657"/>
    <lineage>
        <taxon>Bacteria</taxon>
        <taxon>Pseudomonadati</taxon>
        <taxon>Bacteroidota</taxon>
        <taxon>Flavobacteriia</taxon>
        <taxon>Flavobacteriales</taxon>
        <taxon>Flavobacteriaceae</taxon>
        <taxon>Hanstruepera</taxon>
    </lineage>
</organism>
<dbReference type="Pfam" id="PF07366">
    <property type="entry name" value="SnoaL"/>
    <property type="match status" value="1"/>
</dbReference>
<reference evidence="1 2" key="1">
    <citation type="submission" date="2018-01" db="EMBL/GenBank/DDBJ databases">
        <title>The draft genome of Hanstruepera neustonica JCM19743.</title>
        <authorList>
            <person name="He R.-H."/>
            <person name="Du Z.-J."/>
        </authorList>
    </citation>
    <scope>NUCLEOTIDE SEQUENCE [LARGE SCALE GENOMIC DNA]</scope>
    <source>
        <strain evidence="1 2">JCM19743</strain>
    </source>
</reference>
<gene>
    <name evidence="1" type="ORF">C1T31_12625</name>
</gene>
<dbReference type="EMBL" id="POWF01000010">
    <property type="protein sequence ID" value="PNQ72165.1"/>
    <property type="molecule type" value="Genomic_DNA"/>
</dbReference>
<evidence type="ECO:0000313" key="2">
    <source>
        <dbReference type="Proteomes" id="UP000236641"/>
    </source>
</evidence>
<dbReference type="Gene3D" id="3.10.450.50">
    <property type="match status" value="1"/>
</dbReference>
<protein>
    <recommendedName>
        <fullName evidence="3">Polyketide cyclase</fullName>
    </recommendedName>
</protein>
<dbReference type="GO" id="GO:0030638">
    <property type="term" value="P:polyketide metabolic process"/>
    <property type="evidence" value="ECO:0007669"/>
    <property type="project" value="InterPro"/>
</dbReference>
<dbReference type="InterPro" id="IPR032710">
    <property type="entry name" value="NTF2-like_dom_sf"/>
</dbReference>
<dbReference type="InterPro" id="IPR009959">
    <property type="entry name" value="Cyclase_SnoaL-like"/>
</dbReference>
<evidence type="ECO:0000313" key="1">
    <source>
        <dbReference type="EMBL" id="PNQ72165.1"/>
    </source>
</evidence>
<dbReference type="AlphaFoldDB" id="A0A2K1DVU2"/>
<comment type="caution">
    <text evidence="1">The sequence shown here is derived from an EMBL/GenBank/DDBJ whole genome shotgun (WGS) entry which is preliminary data.</text>
</comment>
<dbReference type="OrthoDB" id="125994at2"/>